<evidence type="ECO:0000256" key="1">
    <source>
        <dbReference type="ARBA" id="ARBA00010613"/>
    </source>
</evidence>
<dbReference type="GO" id="GO:0050152">
    <property type="term" value="F:omega-amidase activity"/>
    <property type="evidence" value="ECO:0007669"/>
    <property type="project" value="UniProtKB-EC"/>
</dbReference>
<dbReference type="EMBL" id="BBLG01000001">
    <property type="protein sequence ID" value="GAK74836.1"/>
    <property type="molecule type" value="Genomic_DNA"/>
</dbReference>
<sequence length="259" mass="30086">MKSKEDIRVSLIQTHLVWENPKANLVEFSRKLEQLYGITDLVILPEMFTTGFSMHPEELASDEKIYKYLKAHAKKGGFAIYGSVMFQEGNRYVNRGIFMRPDGTYTLYDKKHRFTLAGEQKVYDSGKQPVIADYLGWKFNLQICYDLRFPVFARNTQDYDVLIYVANWPVPRVNAWDALLKARAIENMCYAIGVNRTGVDGSGMDYNGHSQVYNVLGEESIEHPWENQNIKTVLLKKEHVLKLRSKLRFLEDRDPFTLI</sequence>
<comment type="similarity">
    <text evidence="1">Belongs to the carbon-nitrogen hydrolase superfamily. NIT1/NIT2 family.</text>
</comment>
<dbReference type="Pfam" id="PF00795">
    <property type="entry name" value="CN_hydrolase"/>
    <property type="match status" value="1"/>
</dbReference>
<evidence type="ECO:0000313" key="7">
    <source>
        <dbReference type="EMBL" id="GAK74836.1"/>
    </source>
</evidence>
<dbReference type="InterPro" id="IPR036526">
    <property type="entry name" value="C-N_Hydrolase_sf"/>
</dbReference>
<dbReference type="Gene3D" id="3.60.110.10">
    <property type="entry name" value="Carbon-nitrogen hydrolase"/>
    <property type="match status" value="1"/>
</dbReference>
<evidence type="ECO:0000259" key="6">
    <source>
        <dbReference type="PROSITE" id="PS50263"/>
    </source>
</evidence>
<dbReference type="AlphaFoldDB" id="A0A081D7E0"/>
<evidence type="ECO:0000256" key="2">
    <source>
        <dbReference type="ARBA" id="ARBA00022801"/>
    </source>
</evidence>
<protein>
    <recommendedName>
        <fullName evidence="5">Omega-amidase YafV</fullName>
        <ecNumber evidence="3">3.5.1.3</ecNumber>
    </recommendedName>
</protein>
<dbReference type="Proteomes" id="UP000028980">
    <property type="component" value="Unassembled WGS sequence"/>
</dbReference>
<name>A0A081D7E0_NONUL</name>
<dbReference type="InterPro" id="IPR003010">
    <property type="entry name" value="C-N_Hydrolase"/>
</dbReference>
<dbReference type="SUPFAM" id="SSF56317">
    <property type="entry name" value="Carbon-nitrogen hydrolase"/>
    <property type="match status" value="1"/>
</dbReference>
<dbReference type="EC" id="3.5.1.3" evidence="3"/>
<dbReference type="PROSITE" id="PS50263">
    <property type="entry name" value="CN_HYDROLASE"/>
    <property type="match status" value="1"/>
</dbReference>
<organism evidence="7 8">
    <name type="scientific">Nonlabens ulvanivorans</name>
    <name type="common">Persicivirga ulvanivorans</name>
    <dbReference type="NCBI Taxonomy" id="906888"/>
    <lineage>
        <taxon>Bacteria</taxon>
        <taxon>Pseudomonadati</taxon>
        <taxon>Bacteroidota</taxon>
        <taxon>Flavobacteriia</taxon>
        <taxon>Flavobacteriales</taxon>
        <taxon>Flavobacteriaceae</taxon>
        <taxon>Nonlabens</taxon>
    </lineage>
</organism>
<comment type="caution">
    <text evidence="7">The sequence shown here is derived from an EMBL/GenBank/DDBJ whole genome shotgun (WGS) entry which is preliminary data.</text>
</comment>
<evidence type="ECO:0000256" key="5">
    <source>
        <dbReference type="ARBA" id="ARBA00072139"/>
    </source>
</evidence>
<dbReference type="InterPro" id="IPR052737">
    <property type="entry name" value="Omega-amidase_YafV"/>
</dbReference>
<evidence type="ECO:0000313" key="8">
    <source>
        <dbReference type="Proteomes" id="UP000028980"/>
    </source>
</evidence>
<evidence type="ECO:0000256" key="3">
    <source>
        <dbReference type="ARBA" id="ARBA00039118"/>
    </source>
</evidence>
<feature type="domain" description="CN hydrolase" evidence="6">
    <location>
        <begin position="7"/>
        <end position="241"/>
    </location>
</feature>
<evidence type="ECO:0000256" key="4">
    <source>
        <dbReference type="ARBA" id="ARBA00052904"/>
    </source>
</evidence>
<keyword evidence="2" id="KW-0378">Hydrolase</keyword>
<dbReference type="PANTHER" id="PTHR47799:SF1">
    <property type="entry name" value="OMEGA-AMIDASE YAFV"/>
    <property type="match status" value="1"/>
</dbReference>
<gene>
    <name evidence="7" type="ORF">JCM19296_414</name>
</gene>
<dbReference type="FunFam" id="3.60.110.10:FF:000004">
    <property type="entry name" value="Carbon-nitrogen hydrolase"/>
    <property type="match status" value="1"/>
</dbReference>
<comment type="catalytic activity">
    <reaction evidence="4">
        <text>a monoamide of a dicarboxylate + H2O = a dicarboxylate + NH4(+)</text>
        <dbReference type="Rhea" id="RHEA:11716"/>
        <dbReference type="ChEBI" id="CHEBI:15377"/>
        <dbReference type="ChEBI" id="CHEBI:28938"/>
        <dbReference type="ChEBI" id="CHEBI:28965"/>
        <dbReference type="ChEBI" id="CHEBI:77450"/>
        <dbReference type="EC" id="3.5.1.3"/>
    </reaction>
</comment>
<dbReference type="GO" id="GO:0106008">
    <property type="term" value="F:2-oxoglutaramate amidase activity"/>
    <property type="evidence" value="ECO:0007669"/>
    <property type="project" value="TreeGrafter"/>
</dbReference>
<dbReference type="CDD" id="cd07575">
    <property type="entry name" value="Xc-1258_like"/>
    <property type="match status" value="1"/>
</dbReference>
<dbReference type="PANTHER" id="PTHR47799">
    <property type="entry name" value="OMEGA-AMIDASE YAFV"/>
    <property type="match status" value="1"/>
</dbReference>
<reference evidence="7 8" key="1">
    <citation type="journal article" date="2014" name="Genome Announc.">
        <title>Draft Genome Sequences of Marine Flavobacterium Nonlabens Strains NR17, NR24, NR27, NR32, NR33, and Ara13.</title>
        <authorList>
            <person name="Nakanishi M."/>
            <person name="Meirelles P."/>
            <person name="Suzuki R."/>
            <person name="Takatani N."/>
            <person name="Mino S."/>
            <person name="Suda W."/>
            <person name="Oshima K."/>
            <person name="Hattori M."/>
            <person name="Ohkuma M."/>
            <person name="Hosokawa M."/>
            <person name="Miyashita K."/>
            <person name="Thompson F.L."/>
            <person name="Niwa A."/>
            <person name="Sawabe T."/>
            <person name="Sawabe T."/>
        </authorList>
    </citation>
    <scope>NUCLEOTIDE SEQUENCE [LARGE SCALE GENOMIC DNA]</scope>
    <source>
        <strain evidence="8">JCM19296</strain>
    </source>
</reference>
<accession>A0A081D7E0</accession>
<proteinExistence type="inferred from homology"/>